<dbReference type="AlphaFoldDB" id="A0A975G0W3"/>
<keyword evidence="3" id="KW-1185">Reference proteome</keyword>
<dbReference type="InterPro" id="IPR030972">
    <property type="entry name" value="UrcA_uranyl"/>
</dbReference>
<evidence type="ECO:0000256" key="1">
    <source>
        <dbReference type="SAM" id="SignalP"/>
    </source>
</evidence>
<dbReference type="PROSITE" id="PS51257">
    <property type="entry name" value="PROKAR_LIPOPROTEIN"/>
    <property type="match status" value="1"/>
</dbReference>
<protein>
    <submittedName>
        <fullName evidence="2">UrcA family protein</fullName>
    </submittedName>
</protein>
<evidence type="ECO:0000313" key="2">
    <source>
        <dbReference type="EMBL" id="QUD89068.1"/>
    </source>
</evidence>
<feature type="chain" id="PRO_5037308588" evidence="1">
    <location>
        <begin position="35"/>
        <end position="246"/>
    </location>
</feature>
<dbReference type="RefSeq" id="WP_211939118.1">
    <property type="nucleotide sequence ID" value="NZ_CP073078.1"/>
</dbReference>
<proteinExistence type="predicted"/>
<feature type="signal peptide" evidence="1">
    <location>
        <begin position="1"/>
        <end position="34"/>
    </location>
</feature>
<name>A0A975G0W3_9CAUL</name>
<organism evidence="2 3">
    <name type="scientific">Phenylobacterium montanum</name>
    <dbReference type="NCBI Taxonomy" id="2823693"/>
    <lineage>
        <taxon>Bacteria</taxon>
        <taxon>Pseudomonadati</taxon>
        <taxon>Pseudomonadota</taxon>
        <taxon>Alphaproteobacteria</taxon>
        <taxon>Caulobacterales</taxon>
        <taxon>Caulobacteraceae</taxon>
        <taxon>Phenylobacterium</taxon>
    </lineage>
</organism>
<dbReference type="NCBIfam" id="TIGR04433">
    <property type="entry name" value="UrcA_uranyl"/>
    <property type="match status" value="2"/>
</dbReference>
<gene>
    <name evidence="2" type="ORF">KCG34_04050</name>
</gene>
<dbReference type="KEGG" id="caul:KCG34_04050"/>
<evidence type="ECO:0000313" key="3">
    <source>
        <dbReference type="Proteomes" id="UP000676409"/>
    </source>
</evidence>
<dbReference type="Proteomes" id="UP000676409">
    <property type="component" value="Chromosome"/>
</dbReference>
<dbReference type="EMBL" id="CP073078">
    <property type="protein sequence ID" value="QUD89068.1"/>
    <property type="molecule type" value="Genomic_DNA"/>
</dbReference>
<reference evidence="2" key="1">
    <citation type="submission" date="2021-04" db="EMBL/GenBank/DDBJ databases">
        <title>The complete genome sequence of Caulobacter sp. S6.</title>
        <authorList>
            <person name="Tang Y."/>
            <person name="Ouyang W."/>
            <person name="Liu Q."/>
            <person name="Huang B."/>
            <person name="Guo Z."/>
            <person name="Lei P."/>
        </authorList>
    </citation>
    <scope>NUCLEOTIDE SEQUENCE</scope>
    <source>
        <strain evidence="2">S6</strain>
    </source>
</reference>
<accession>A0A975G0W3</accession>
<sequence length="246" mass="25758">MARQLIGLRTKLSAFAAASVFMGGCLIAGAPAMAQQVDEVTVTAPRVVEHRASGARNEHPATVTLSRGVGYADLNLATQAGAATLEQRIKDTASGICAQLYDIYPETLYLPNPTGQDCVAVAVDGGMTQAKAVIEATRKIAMLPNEVTVTAPRLVVHRVSGARGQNPESVSLSRRVQYGDLDLATQAGAAALKERVKETASLICSQLNDLYPESLYLPNPSGQDCLSVAVDGGMTQANAAITLAHK</sequence>
<keyword evidence="1" id="KW-0732">Signal</keyword>